<proteinExistence type="inferred from homology"/>
<dbReference type="Gene3D" id="2.30.120.10">
    <property type="match status" value="1"/>
</dbReference>
<feature type="binding site" evidence="5">
    <location>
        <position position="299"/>
    </location>
    <ligand>
        <name>Ca(2+)</name>
        <dbReference type="ChEBI" id="CHEBI:29108"/>
    </ligand>
</feature>
<dbReference type="EMBL" id="CADCVF010000033">
    <property type="protein sequence ID" value="CAA9454859.1"/>
    <property type="molecule type" value="Genomic_DNA"/>
</dbReference>
<evidence type="ECO:0000256" key="5">
    <source>
        <dbReference type="PIRSR" id="PIRSR001227-2"/>
    </source>
</evidence>
<comment type="similarity">
    <text evidence="1">Belongs to the peptidase S45 family.</text>
</comment>
<accession>A0A6J4R3S5</accession>
<feature type="binding site" evidence="5">
    <location>
        <position position="302"/>
    </location>
    <ligand>
        <name>Ca(2+)</name>
        <dbReference type="ChEBI" id="CHEBI:29108"/>
    </ligand>
</feature>
<evidence type="ECO:0000256" key="1">
    <source>
        <dbReference type="ARBA" id="ARBA00006586"/>
    </source>
</evidence>
<dbReference type="InterPro" id="IPR043147">
    <property type="entry name" value="Penicillin_amidase_A-knob"/>
</dbReference>
<dbReference type="Pfam" id="PF01804">
    <property type="entry name" value="Penicil_amidase"/>
    <property type="match status" value="1"/>
</dbReference>
<evidence type="ECO:0000256" key="2">
    <source>
        <dbReference type="ARBA" id="ARBA00022801"/>
    </source>
</evidence>
<keyword evidence="5" id="KW-0479">Metal-binding</keyword>
<dbReference type="CDD" id="cd03747">
    <property type="entry name" value="Ntn_PGA_like"/>
    <property type="match status" value="1"/>
</dbReference>
<dbReference type="GO" id="GO:0046872">
    <property type="term" value="F:metal ion binding"/>
    <property type="evidence" value="ECO:0007669"/>
    <property type="project" value="UniProtKB-KW"/>
</dbReference>
<reference evidence="6" key="1">
    <citation type="submission" date="2020-02" db="EMBL/GenBank/DDBJ databases">
        <authorList>
            <person name="Meier V. D."/>
        </authorList>
    </citation>
    <scope>NUCLEOTIDE SEQUENCE</scope>
    <source>
        <strain evidence="6">AVDCRST_MAG58</strain>
    </source>
</reference>
<dbReference type="GO" id="GO:0017000">
    <property type="term" value="P:antibiotic biosynthetic process"/>
    <property type="evidence" value="ECO:0007669"/>
    <property type="project" value="InterPro"/>
</dbReference>
<dbReference type="SUPFAM" id="SSF56235">
    <property type="entry name" value="N-terminal nucleophile aminohydrolases (Ntn hydrolases)"/>
    <property type="match status" value="1"/>
</dbReference>
<keyword evidence="3" id="KW-0865">Zymogen</keyword>
<feature type="active site" description="Nucleophile" evidence="4">
    <location>
        <position position="227"/>
    </location>
</feature>
<dbReference type="AlphaFoldDB" id="A0A6J4R3S5"/>
<dbReference type="InterPro" id="IPR043146">
    <property type="entry name" value="Penicillin_amidase_N_B-knob"/>
</dbReference>
<evidence type="ECO:0000313" key="6">
    <source>
        <dbReference type="EMBL" id="CAA9454859.1"/>
    </source>
</evidence>
<evidence type="ECO:0000256" key="3">
    <source>
        <dbReference type="ARBA" id="ARBA00023145"/>
    </source>
</evidence>
<dbReference type="PANTHER" id="PTHR34218:SF4">
    <property type="entry name" value="ACYL-HOMOSERINE LACTONE ACYLASE QUIP"/>
    <property type="match status" value="1"/>
</dbReference>
<organism evidence="6">
    <name type="scientific">uncultured Rubrobacteraceae bacterium</name>
    <dbReference type="NCBI Taxonomy" id="349277"/>
    <lineage>
        <taxon>Bacteria</taxon>
        <taxon>Bacillati</taxon>
        <taxon>Actinomycetota</taxon>
        <taxon>Rubrobacteria</taxon>
        <taxon>Rubrobacterales</taxon>
        <taxon>Rubrobacteraceae</taxon>
        <taxon>environmental samples</taxon>
    </lineage>
</organism>
<dbReference type="InterPro" id="IPR023343">
    <property type="entry name" value="Penicillin_amidase_dom1"/>
</dbReference>
<dbReference type="PIRSF" id="PIRSF001227">
    <property type="entry name" value="Pen_acylase"/>
    <property type="match status" value="1"/>
</dbReference>
<dbReference type="Gene3D" id="3.60.20.10">
    <property type="entry name" value="Glutamine Phosphoribosylpyrophosphate, subunit 1, domain 1"/>
    <property type="match status" value="1"/>
</dbReference>
<evidence type="ECO:0000256" key="4">
    <source>
        <dbReference type="PIRSR" id="PIRSR001227-1"/>
    </source>
</evidence>
<keyword evidence="5" id="KW-0106">Calcium</keyword>
<comment type="cofactor">
    <cofactor evidence="5">
        <name>Ca(2+)</name>
        <dbReference type="ChEBI" id="CHEBI:29108"/>
    </cofactor>
    <text evidence="5">Binds 1 Ca(2+) ion per dimer.</text>
</comment>
<protein>
    <submittedName>
        <fullName evidence="6">Penicillin acylase (Penicillin amidase)</fullName>
        <ecNumber evidence="6">3.5.1.11</ecNumber>
    </submittedName>
</protein>
<dbReference type="Gene3D" id="1.10.439.10">
    <property type="entry name" value="Penicillin Amidohydrolase, domain 1"/>
    <property type="match status" value="1"/>
</dbReference>
<dbReference type="InterPro" id="IPR014395">
    <property type="entry name" value="Pen/GL7ACA/AHL_acylase"/>
</dbReference>
<dbReference type="PANTHER" id="PTHR34218">
    <property type="entry name" value="PEPTIDASE S45 PENICILLIN AMIDASE"/>
    <property type="match status" value="1"/>
</dbReference>
<name>A0A6J4R3S5_9ACTN</name>
<dbReference type="EC" id="3.5.1.11" evidence="6"/>
<sequence length="775" mass="86807">MAPDSISYAVSGPRAPVEILIDRWGVPHVYASSSYDAFFAQGFNAARDRLWQIDLWRRRGLGLLSEVFGPSFVEKDRATRLFLYRGEMRSEWLAYGPDTRRVVTAFVSGVNEYVRLVREDSSLLPEEFILMGYRPSFWSPEDVARIRSHGLYQNLASEVERALVLRDFGPEVEALRKPLEPSRNVAVPEGLDLSLIPTDVLRVYELATEPVEFTGGQPLRASGLEGSNNWAISPERTSTGRPILANDPHRAQSVPSLRYAVHLSAPGMDVIGAGEPALPGVSIGHNGKIAFGLTIFSIDQEDLYVYQTNPEAPSEYRCGGRWEPMEVEHQRIPVRDGEPAEVELGFTRHGPVIYEDPKKNVAFAVRAAWLEPGMAPYLGSLNYMRAGDWDEFLAAMERWGTPGENLVYADVRGNIGWKPAGLVPRRSNWDGLLPVPGDGRYEWDGFLDADELPAEFNPPRGWVASANEMNLPGGYPHEEKKVGFEWYAPQRYQRIAEVLRENPSFGLEDSVKLQTDYLSVPARRIVTRLRSLRPADPKVEQALKMLTGWDCVLRADSAPAALFEVWYRLHLRETLLTRAMEGIVEPGRLAEAMPRVMQVQDQAGDARMDLEILEKLDARLGPEAVNEAMSSTLREATERLERLLGADWGEWEWGKLHHAFLAHPLSPLVERRTRSRLDVGPAPRGGSGDTVGNTAYRLEDFRQTGGSSWRVVVDVGGWDNSLMINSPGQSGDPASPHYSDLFHPWARDEAVPLLYSRRKVEAATEVRIVLEPKAQ</sequence>
<dbReference type="InterPro" id="IPR002692">
    <property type="entry name" value="S45"/>
</dbReference>
<gene>
    <name evidence="6" type="ORF">AVDCRST_MAG58-1180</name>
</gene>
<keyword evidence="2 6" id="KW-0378">Hydrolase</keyword>
<feature type="binding site" evidence="5">
    <location>
        <position position="158"/>
    </location>
    <ligand>
        <name>Ca(2+)</name>
        <dbReference type="ChEBI" id="CHEBI:29108"/>
    </ligand>
</feature>
<dbReference type="Gene3D" id="1.10.1400.10">
    <property type="match status" value="1"/>
</dbReference>
<dbReference type="InterPro" id="IPR029055">
    <property type="entry name" value="Ntn_hydrolases_N"/>
</dbReference>
<dbReference type="GO" id="GO:0008953">
    <property type="term" value="F:penicillin amidase activity"/>
    <property type="evidence" value="ECO:0007669"/>
    <property type="project" value="UniProtKB-EC"/>
</dbReference>